<feature type="region of interest" description="Disordered" evidence="1">
    <location>
        <begin position="137"/>
        <end position="195"/>
    </location>
</feature>
<dbReference type="Proteomes" id="UP001596328">
    <property type="component" value="Unassembled WGS sequence"/>
</dbReference>
<keyword evidence="4" id="KW-1185">Reference proteome</keyword>
<dbReference type="InterPro" id="IPR014922">
    <property type="entry name" value="YdhG-like"/>
</dbReference>
<proteinExistence type="predicted"/>
<evidence type="ECO:0000256" key="1">
    <source>
        <dbReference type="SAM" id="MobiDB-lite"/>
    </source>
</evidence>
<organism evidence="3 4">
    <name type="scientific">Halobium palmae</name>
    <dbReference type="NCBI Taxonomy" id="1776492"/>
    <lineage>
        <taxon>Archaea</taxon>
        <taxon>Methanobacteriati</taxon>
        <taxon>Methanobacteriota</taxon>
        <taxon>Stenosarchaea group</taxon>
        <taxon>Halobacteria</taxon>
        <taxon>Halobacteriales</taxon>
        <taxon>Haloferacaceae</taxon>
        <taxon>Halobium</taxon>
    </lineage>
</organism>
<dbReference type="SUPFAM" id="SSF159888">
    <property type="entry name" value="YdhG-like"/>
    <property type="match status" value="1"/>
</dbReference>
<dbReference type="AlphaFoldDB" id="A0ABD5RZH3"/>
<dbReference type="Pfam" id="PF08818">
    <property type="entry name" value="DUF1801"/>
    <property type="match status" value="1"/>
</dbReference>
<gene>
    <name evidence="3" type="ORF">ACFQE1_10160</name>
</gene>
<name>A0ABD5RZH3_9EURY</name>
<feature type="domain" description="YdhG-like" evidence="2">
    <location>
        <begin position="36"/>
        <end position="135"/>
    </location>
</feature>
<dbReference type="EMBL" id="JBHSWU010000263">
    <property type="protein sequence ID" value="MFC6724731.1"/>
    <property type="molecule type" value="Genomic_DNA"/>
</dbReference>
<feature type="compositionally biased region" description="Basic and acidic residues" evidence="1">
    <location>
        <begin position="179"/>
        <end position="195"/>
    </location>
</feature>
<comment type="caution">
    <text evidence="3">The sequence shown here is derived from an EMBL/GenBank/DDBJ whole genome shotgun (WGS) entry which is preliminary data.</text>
</comment>
<evidence type="ECO:0000313" key="4">
    <source>
        <dbReference type="Proteomes" id="UP001596328"/>
    </source>
</evidence>
<protein>
    <submittedName>
        <fullName evidence="3">DUF1801 domain-containing protein</fullName>
    </submittedName>
</protein>
<evidence type="ECO:0000259" key="2">
    <source>
        <dbReference type="Pfam" id="PF08818"/>
    </source>
</evidence>
<evidence type="ECO:0000313" key="3">
    <source>
        <dbReference type="EMBL" id="MFC6724731.1"/>
    </source>
</evidence>
<reference evidence="3 4" key="1">
    <citation type="journal article" date="2019" name="Int. J. Syst. Evol. Microbiol.">
        <title>The Global Catalogue of Microorganisms (GCM) 10K type strain sequencing project: providing services to taxonomists for standard genome sequencing and annotation.</title>
        <authorList>
            <consortium name="The Broad Institute Genomics Platform"/>
            <consortium name="The Broad Institute Genome Sequencing Center for Infectious Disease"/>
            <person name="Wu L."/>
            <person name="Ma J."/>
        </authorList>
    </citation>
    <scope>NUCLEOTIDE SEQUENCE [LARGE SCALE GENOMIC DNA]</scope>
    <source>
        <strain evidence="3 4">NBRC 111368</strain>
    </source>
</reference>
<feature type="region of interest" description="Disordered" evidence="1">
    <location>
        <begin position="1"/>
        <end position="25"/>
    </location>
</feature>
<sequence>MPPSYYGAKESSSEPDESPSKLVGARVEELPDWQGETLSPVRGPIKETDPDVVEEVKWRKPSNPNGVPVWSHSGTICGESYREKPKLTFANGASLEDPVGLFDTSLDAKVSRAIDIHEGDEIDEEVFEALVSDAVTLNESATRNRTRHPAYDNLGRDRRPAVVSGDVDTPRVYAESELSEPKESHGPDRSPRLWR</sequence>
<accession>A0ABD5RZH3</accession>